<evidence type="ECO:0000256" key="1">
    <source>
        <dbReference type="SAM" id="Phobius"/>
    </source>
</evidence>
<keyword evidence="1" id="KW-0812">Transmembrane</keyword>
<dbReference type="SUPFAM" id="SSF53335">
    <property type="entry name" value="S-adenosyl-L-methionine-dependent methyltransferases"/>
    <property type="match status" value="1"/>
</dbReference>
<proteinExistence type="predicted"/>
<feature type="transmembrane region" description="Helical" evidence="1">
    <location>
        <begin position="12"/>
        <end position="34"/>
    </location>
</feature>
<gene>
    <name evidence="2" type="ORF">GSI_14538</name>
</gene>
<organism evidence="2 3">
    <name type="scientific">Ganoderma sinense ZZ0214-1</name>
    <dbReference type="NCBI Taxonomy" id="1077348"/>
    <lineage>
        <taxon>Eukaryota</taxon>
        <taxon>Fungi</taxon>
        <taxon>Dikarya</taxon>
        <taxon>Basidiomycota</taxon>
        <taxon>Agaricomycotina</taxon>
        <taxon>Agaricomycetes</taxon>
        <taxon>Polyporales</taxon>
        <taxon>Polyporaceae</taxon>
        <taxon>Ganoderma</taxon>
    </lineage>
</organism>
<dbReference type="PANTHER" id="PTHR47473">
    <property type="entry name" value="BTA1P"/>
    <property type="match status" value="1"/>
</dbReference>
<reference evidence="2 3" key="1">
    <citation type="journal article" date="2015" name="Sci. Rep.">
        <title>Chromosome-level genome map provides insights into diverse defense mechanisms in the medicinal fungus Ganoderma sinense.</title>
        <authorList>
            <person name="Zhu Y."/>
            <person name="Xu J."/>
            <person name="Sun C."/>
            <person name="Zhou S."/>
            <person name="Xu H."/>
            <person name="Nelson D.R."/>
            <person name="Qian J."/>
            <person name="Song J."/>
            <person name="Luo H."/>
            <person name="Xiang L."/>
            <person name="Li Y."/>
            <person name="Xu Z."/>
            <person name="Ji A."/>
            <person name="Wang L."/>
            <person name="Lu S."/>
            <person name="Hayward A."/>
            <person name="Sun W."/>
            <person name="Li X."/>
            <person name="Schwartz D.C."/>
            <person name="Wang Y."/>
            <person name="Chen S."/>
        </authorList>
    </citation>
    <scope>NUCLEOTIDE SEQUENCE [LARGE SCALE GENOMIC DNA]</scope>
    <source>
        <strain evidence="2 3">ZZ0214-1</strain>
    </source>
</reference>
<sequence>MLDVSAVEPLYVYFRQNALLCGAVLSLIVLAVALRQQVIVYTKFAYICFFKPLNVGNSAEVQSLSGQQRALEAFYRTQASIYDATRSTLLHGREEMLQLAAAQLMHRSRNGSTKPIWVDVGGGTGYNIEKMNSYVSVPEFFSAVYLVDLSPSLCEVARERFTRLGWKNVRVICEDARTFSLEPSSGSVESMVKFDGDDEKHRVKADFISMSYSLSMIPDFYSVIDSLTDLLAPLGLIACIDFYVQSQSSYSFRNFTGGHHSRHVNRFSRVFWRSWFQLDRVHLHESRRDYLEYRFGTILNVNDRNYLLGGIPYYVWLGCHRAATWGASGALAREVAEHIDAHATESPYLSPVHYAEKRSEAEDAAARETHLQLRSKGFQAAILNLATNVPLPSFFYQNQRWRLYYDESLPKHTQFNNEYIYAFTWEDPAEDQRLLNIGSDDVVFAITSAGDNVLAYALHHPRSIHAVDLNPTQNHLLELKVAAFTALPHADVWKLFGDGRHARFRELLLSKLSPYLSSRAFQHWLDSTAAFTSRGGLYETGGSRIAVKLSKWLFRAFGLAGAVRDMCAAPTLRAQRAIWRTRLRPVVLSKFLSYLVVSNERFLWRALGVPANQRDMITDDGIAASVASGGKLSAKEAMWKYVVNTLDPVVENTLLKDSNYFYRLCLLGKYDKDCHPAYLSEEAHKTLSQPGAFDGLRIHTDEFVEVLARIKPETVTVAVIMDHMDWFDPEGTSATEEIRAVNKAMKIGGRVLLRSAGLKPWYVANFTAQGFKCQRVAARTAGKCIDRVNMYASTWICTKVSADPTAPIVHDEGSESGHSEIVESLEL</sequence>
<dbReference type="InterPro" id="IPR021829">
    <property type="entry name" value="DUF3419"/>
</dbReference>
<keyword evidence="1" id="KW-0472">Membrane</keyword>
<dbReference type="Pfam" id="PF11899">
    <property type="entry name" value="DUF3419"/>
    <property type="match status" value="1"/>
</dbReference>
<dbReference type="CDD" id="cd02440">
    <property type="entry name" value="AdoMet_MTases"/>
    <property type="match status" value="1"/>
</dbReference>
<dbReference type="AlphaFoldDB" id="A0A2G8RPG3"/>
<dbReference type="InterPro" id="IPR029063">
    <property type="entry name" value="SAM-dependent_MTases_sf"/>
</dbReference>
<dbReference type="Proteomes" id="UP000230002">
    <property type="component" value="Unassembled WGS sequence"/>
</dbReference>
<evidence type="ECO:0008006" key="4">
    <source>
        <dbReference type="Google" id="ProtNLM"/>
    </source>
</evidence>
<dbReference type="EMBL" id="AYKW01000068">
    <property type="protein sequence ID" value="PIL23228.1"/>
    <property type="molecule type" value="Genomic_DNA"/>
</dbReference>
<protein>
    <recommendedName>
        <fullName evidence="4">Methyltransferase domain-containing protein</fullName>
    </recommendedName>
</protein>
<keyword evidence="3" id="KW-1185">Reference proteome</keyword>
<evidence type="ECO:0000313" key="2">
    <source>
        <dbReference type="EMBL" id="PIL23228.1"/>
    </source>
</evidence>
<comment type="caution">
    <text evidence="2">The sequence shown here is derived from an EMBL/GenBank/DDBJ whole genome shotgun (WGS) entry which is preliminary data.</text>
</comment>
<dbReference type="STRING" id="1077348.A0A2G8RPG3"/>
<name>A0A2G8RPG3_9APHY</name>
<dbReference type="OrthoDB" id="10253390at2759"/>
<evidence type="ECO:0000313" key="3">
    <source>
        <dbReference type="Proteomes" id="UP000230002"/>
    </source>
</evidence>
<accession>A0A2G8RPG3</accession>
<keyword evidence="1" id="KW-1133">Transmembrane helix</keyword>
<dbReference type="Pfam" id="PF13489">
    <property type="entry name" value="Methyltransf_23"/>
    <property type="match status" value="1"/>
</dbReference>
<dbReference type="PANTHER" id="PTHR47473:SF1">
    <property type="entry name" value="METHYLTRANSFERASE DOMAIN-CONTAINING PROTEIN"/>
    <property type="match status" value="1"/>
</dbReference>
<dbReference type="Gene3D" id="3.40.50.150">
    <property type="entry name" value="Vaccinia Virus protein VP39"/>
    <property type="match status" value="1"/>
</dbReference>